<evidence type="ECO:0000313" key="2">
    <source>
        <dbReference type="Proteomes" id="UP001596023"/>
    </source>
</evidence>
<dbReference type="EMBL" id="JBHSGN010000121">
    <property type="protein sequence ID" value="MFC4676073.1"/>
    <property type="molecule type" value="Genomic_DNA"/>
</dbReference>
<keyword evidence="2" id="KW-1185">Reference proteome</keyword>
<dbReference type="Proteomes" id="UP001596023">
    <property type="component" value="Unassembled WGS sequence"/>
</dbReference>
<evidence type="ECO:0000313" key="1">
    <source>
        <dbReference type="EMBL" id="MFC4676073.1"/>
    </source>
</evidence>
<gene>
    <name evidence="1" type="ORF">ACFO6W_20520</name>
</gene>
<comment type="caution">
    <text evidence="1">The sequence shown here is derived from an EMBL/GenBank/DDBJ whole genome shotgun (WGS) entry which is preliminary data.</text>
</comment>
<reference evidence="2" key="1">
    <citation type="journal article" date="2019" name="Int. J. Syst. Evol. Microbiol.">
        <title>The Global Catalogue of Microorganisms (GCM) 10K type strain sequencing project: providing services to taxonomists for standard genome sequencing and annotation.</title>
        <authorList>
            <consortium name="The Broad Institute Genomics Platform"/>
            <consortium name="The Broad Institute Genome Sequencing Center for Infectious Disease"/>
            <person name="Wu L."/>
            <person name="Ma J."/>
        </authorList>
    </citation>
    <scope>NUCLEOTIDE SEQUENCE [LARGE SCALE GENOMIC DNA]</scope>
    <source>
        <strain evidence="2">CCUG 66188</strain>
    </source>
</reference>
<dbReference type="PROSITE" id="PS51257">
    <property type="entry name" value="PROKAR_LIPOPROTEIN"/>
    <property type="match status" value="1"/>
</dbReference>
<protein>
    <recommendedName>
        <fullName evidence="3">DUF306 domain-containing protein</fullName>
    </recommendedName>
</protein>
<name>A0ABV9L2T8_9BACT</name>
<accession>A0ABV9L2T8</accession>
<sequence>MKTKIIFLSIIIISLFSCSGDESGKETKYELYDVWQLVGFGNKNSYKELTTEICKDCFTIGFNESEIFGKSGNNNYWGNFTTKYPYASITLAGSNYMDEKAIDGHYFLQCISDINKFAYENGYLKLYYGNEGEYMLLYHKMAIN</sequence>
<organism evidence="1 2">
    <name type="scientific">Dysgonomonas termitidis</name>
    <dbReference type="NCBI Taxonomy" id="1516126"/>
    <lineage>
        <taxon>Bacteria</taxon>
        <taxon>Pseudomonadati</taxon>
        <taxon>Bacteroidota</taxon>
        <taxon>Bacteroidia</taxon>
        <taxon>Bacteroidales</taxon>
        <taxon>Dysgonomonadaceae</taxon>
        <taxon>Dysgonomonas</taxon>
    </lineage>
</organism>
<evidence type="ECO:0008006" key="3">
    <source>
        <dbReference type="Google" id="ProtNLM"/>
    </source>
</evidence>
<dbReference type="RefSeq" id="WP_379999927.1">
    <property type="nucleotide sequence ID" value="NZ_JBHSGN010000121.1"/>
</dbReference>
<proteinExistence type="predicted"/>